<keyword evidence="6" id="KW-1185">Reference proteome</keyword>
<dbReference type="PANTHER" id="PTHR42781:SF9">
    <property type="entry name" value="AMINO ACID ABC TRANSPORTER, ATP-BINDING PROTEIN-RELATED"/>
    <property type="match status" value="1"/>
</dbReference>
<dbReference type="GO" id="GO:0005524">
    <property type="term" value="F:ATP binding"/>
    <property type="evidence" value="ECO:0007669"/>
    <property type="project" value="UniProtKB-KW"/>
</dbReference>
<dbReference type="AlphaFoldDB" id="A0A562JHL9"/>
<dbReference type="Pfam" id="PF00005">
    <property type="entry name" value="ABC_tran"/>
    <property type="match status" value="1"/>
</dbReference>
<keyword evidence="3 5" id="KW-0067">ATP-binding</keyword>
<dbReference type="PROSITE" id="PS50893">
    <property type="entry name" value="ABC_TRANSPORTER_2"/>
    <property type="match status" value="1"/>
</dbReference>
<evidence type="ECO:0000313" key="6">
    <source>
        <dbReference type="Proteomes" id="UP000315343"/>
    </source>
</evidence>
<comment type="caution">
    <text evidence="5">The sequence shown here is derived from an EMBL/GenBank/DDBJ whole genome shotgun (WGS) entry which is preliminary data.</text>
</comment>
<dbReference type="Gene3D" id="3.40.50.300">
    <property type="entry name" value="P-loop containing nucleotide triphosphate hydrolases"/>
    <property type="match status" value="1"/>
</dbReference>
<name>A0A562JHL9_9FIRM</name>
<dbReference type="InterPro" id="IPR003593">
    <property type="entry name" value="AAA+_ATPase"/>
</dbReference>
<feature type="domain" description="ABC transporter" evidence="4">
    <location>
        <begin position="3"/>
        <end position="228"/>
    </location>
</feature>
<dbReference type="InterPro" id="IPR017871">
    <property type="entry name" value="ABC_transporter-like_CS"/>
</dbReference>
<evidence type="ECO:0000259" key="4">
    <source>
        <dbReference type="PROSITE" id="PS50893"/>
    </source>
</evidence>
<dbReference type="InterPro" id="IPR050093">
    <property type="entry name" value="ABC_SmlMolc_Importer"/>
</dbReference>
<dbReference type="OrthoDB" id="9804199at2"/>
<evidence type="ECO:0000313" key="5">
    <source>
        <dbReference type="EMBL" id="TWH82690.1"/>
    </source>
</evidence>
<gene>
    <name evidence="5" type="ORF">LY60_00995</name>
</gene>
<proteinExistence type="predicted"/>
<dbReference type="RefSeq" id="WP_145080711.1">
    <property type="nucleotide sequence ID" value="NZ_DAMBUX010000021.1"/>
</dbReference>
<dbReference type="SMART" id="SM00382">
    <property type="entry name" value="AAA"/>
    <property type="match status" value="1"/>
</dbReference>
<evidence type="ECO:0000256" key="2">
    <source>
        <dbReference type="ARBA" id="ARBA00022741"/>
    </source>
</evidence>
<dbReference type="GO" id="GO:0016887">
    <property type="term" value="F:ATP hydrolysis activity"/>
    <property type="evidence" value="ECO:0007669"/>
    <property type="project" value="InterPro"/>
</dbReference>
<keyword evidence="2" id="KW-0547">Nucleotide-binding</keyword>
<dbReference type="InterPro" id="IPR003439">
    <property type="entry name" value="ABC_transporter-like_ATP-bd"/>
</dbReference>
<organism evidence="5 6">
    <name type="scientific">Sedimentibacter saalensis</name>
    <dbReference type="NCBI Taxonomy" id="130788"/>
    <lineage>
        <taxon>Bacteria</taxon>
        <taxon>Bacillati</taxon>
        <taxon>Bacillota</taxon>
        <taxon>Tissierellia</taxon>
        <taxon>Sedimentibacter</taxon>
    </lineage>
</organism>
<protein>
    <submittedName>
        <fullName evidence="5">Tungstate transport system ATP-binding protein</fullName>
    </submittedName>
</protein>
<dbReference type="SUPFAM" id="SSF52540">
    <property type="entry name" value="P-loop containing nucleoside triphosphate hydrolases"/>
    <property type="match status" value="1"/>
</dbReference>
<dbReference type="EMBL" id="VLKH01000002">
    <property type="protein sequence ID" value="TWH82690.1"/>
    <property type="molecule type" value="Genomic_DNA"/>
</dbReference>
<dbReference type="InterPro" id="IPR027417">
    <property type="entry name" value="P-loop_NTPase"/>
</dbReference>
<dbReference type="PROSITE" id="PS00211">
    <property type="entry name" value="ABC_TRANSPORTER_1"/>
    <property type="match status" value="1"/>
</dbReference>
<sequence>MHVKVENAVKDYGSSRVLDIESIEFKKGIYVILGSNGSGKSTLISCIAGLNELNSGNIFYDGKKMDFAIRNSICIQVQKPYLFNKSSYENIVSGLKFRKSSREEIETRYNKYKDYFEIEELLSKKSWWLSGGERAKIALLRTAVLETEMTLLDEPTAAMDIESSMRAENLIKDMAKDNRTVILVTHDVYQAKRIANHVIFMDKGRIIEMGSMEHVLNNPTNKLVKQILNI</sequence>
<evidence type="ECO:0000256" key="1">
    <source>
        <dbReference type="ARBA" id="ARBA00022448"/>
    </source>
</evidence>
<evidence type="ECO:0000256" key="3">
    <source>
        <dbReference type="ARBA" id="ARBA00022840"/>
    </source>
</evidence>
<reference evidence="5 6" key="1">
    <citation type="submission" date="2019-07" db="EMBL/GenBank/DDBJ databases">
        <title>Genomic Encyclopedia of Type Strains, Phase I: the one thousand microbial genomes (KMG-I) project.</title>
        <authorList>
            <person name="Kyrpides N."/>
        </authorList>
    </citation>
    <scope>NUCLEOTIDE SEQUENCE [LARGE SCALE GENOMIC DNA]</scope>
    <source>
        <strain evidence="5 6">DSM 13558</strain>
    </source>
</reference>
<keyword evidence="1" id="KW-0813">Transport</keyword>
<accession>A0A562JHL9</accession>
<dbReference type="PANTHER" id="PTHR42781">
    <property type="entry name" value="SPERMIDINE/PUTRESCINE IMPORT ATP-BINDING PROTEIN POTA"/>
    <property type="match status" value="1"/>
</dbReference>
<dbReference type="Proteomes" id="UP000315343">
    <property type="component" value="Unassembled WGS sequence"/>
</dbReference>